<dbReference type="PANTHER" id="PTHR33512:SF7">
    <property type="entry name" value="LEGUME LECTIN DOMAIN-CONTAINING PROTEIN"/>
    <property type="match status" value="1"/>
</dbReference>
<dbReference type="AlphaFoldDB" id="A0AA89B1R2"/>
<proteinExistence type="predicted"/>
<dbReference type="PANTHER" id="PTHR33512">
    <property type="entry name" value="PROTEIN, PUTATIVE (DUF1191)-RELATED"/>
    <property type="match status" value="1"/>
</dbReference>
<protein>
    <submittedName>
        <fullName evidence="3">Uncharacterized protein</fullName>
    </submittedName>
</protein>
<dbReference type="EMBL" id="JAVXUP010000610">
    <property type="protein sequence ID" value="KAK3024240.1"/>
    <property type="molecule type" value="Genomic_DNA"/>
</dbReference>
<dbReference type="GO" id="GO:0016020">
    <property type="term" value="C:membrane"/>
    <property type="evidence" value="ECO:0007669"/>
    <property type="project" value="TreeGrafter"/>
</dbReference>
<feature type="chain" id="PRO_5041634392" evidence="2">
    <location>
        <begin position="32"/>
        <end position="304"/>
    </location>
</feature>
<keyword evidence="1" id="KW-0472">Membrane</keyword>
<keyword evidence="4" id="KW-1185">Reference proteome</keyword>
<reference evidence="3" key="1">
    <citation type="submission" date="2022-12" db="EMBL/GenBank/DDBJ databases">
        <title>Draft genome assemblies for two species of Escallonia (Escalloniales).</title>
        <authorList>
            <person name="Chanderbali A."/>
            <person name="Dervinis C."/>
            <person name="Anghel I."/>
            <person name="Soltis D."/>
            <person name="Soltis P."/>
            <person name="Zapata F."/>
        </authorList>
    </citation>
    <scope>NUCLEOTIDE SEQUENCE</scope>
    <source>
        <strain evidence="3">UCBG64.0493</strain>
        <tissue evidence="3">Leaf</tissue>
    </source>
</reference>
<dbReference type="Proteomes" id="UP001188597">
    <property type="component" value="Unassembled WGS sequence"/>
</dbReference>
<name>A0AA89B1R2_9ASTE</name>
<feature type="signal peptide" evidence="2">
    <location>
        <begin position="1"/>
        <end position="31"/>
    </location>
</feature>
<evidence type="ECO:0000256" key="2">
    <source>
        <dbReference type="SAM" id="SignalP"/>
    </source>
</evidence>
<sequence length="304" mass="34683">MQLMLMGSKRSWFIICLMLYILLSLFVQGSAMNNYYNPDLLDDFVHKYAQKSLLRHRTGTLYNVSLPGNFSGMEVSTVRVRSGSFWNRGANFSFFHIPSRAMPMPFVKRFDLVYQNLGNWSSRYYVVPNYTLVTPVVGFLTYDVLNSSENGVGMVNLSITGDPILVRFPQISLPEEERNATRQCVRFDQNGTVEFSDMTMPNLCVTRGQGHFSIVVPTTSKKKKKGERLWKWWVIGFGVGVVGLVFLGLVVVLIRKLIRVKRIANMERQSEKSEVLDTVWIGESRMPSASGVRTQPVLENDYHP</sequence>
<evidence type="ECO:0000256" key="1">
    <source>
        <dbReference type="SAM" id="Phobius"/>
    </source>
</evidence>
<dbReference type="Pfam" id="PF06697">
    <property type="entry name" value="DUF1191"/>
    <property type="match status" value="1"/>
</dbReference>
<keyword evidence="1" id="KW-1133">Transmembrane helix</keyword>
<comment type="caution">
    <text evidence="3">The sequence shown here is derived from an EMBL/GenBank/DDBJ whole genome shotgun (WGS) entry which is preliminary data.</text>
</comment>
<keyword evidence="1" id="KW-0812">Transmembrane</keyword>
<dbReference type="InterPro" id="IPR010605">
    <property type="entry name" value="DUF1191"/>
</dbReference>
<gene>
    <name evidence="3" type="ORF">RJ639_043616</name>
</gene>
<organism evidence="3 4">
    <name type="scientific">Escallonia herrerae</name>
    <dbReference type="NCBI Taxonomy" id="1293975"/>
    <lineage>
        <taxon>Eukaryota</taxon>
        <taxon>Viridiplantae</taxon>
        <taxon>Streptophyta</taxon>
        <taxon>Embryophyta</taxon>
        <taxon>Tracheophyta</taxon>
        <taxon>Spermatophyta</taxon>
        <taxon>Magnoliopsida</taxon>
        <taxon>eudicotyledons</taxon>
        <taxon>Gunneridae</taxon>
        <taxon>Pentapetalae</taxon>
        <taxon>asterids</taxon>
        <taxon>campanulids</taxon>
        <taxon>Escalloniales</taxon>
        <taxon>Escalloniaceae</taxon>
        <taxon>Escallonia</taxon>
    </lineage>
</organism>
<accession>A0AA89B1R2</accession>
<evidence type="ECO:0000313" key="4">
    <source>
        <dbReference type="Proteomes" id="UP001188597"/>
    </source>
</evidence>
<feature type="transmembrane region" description="Helical" evidence="1">
    <location>
        <begin position="230"/>
        <end position="254"/>
    </location>
</feature>
<keyword evidence="2" id="KW-0732">Signal</keyword>
<evidence type="ECO:0000313" key="3">
    <source>
        <dbReference type="EMBL" id="KAK3024240.1"/>
    </source>
</evidence>